<dbReference type="PANTHER" id="PTHR21661:SF35">
    <property type="entry name" value="EPOXIDE HYDROLASE"/>
    <property type="match status" value="1"/>
</dbReference>
<dbReference type="Proteomes" id="UP000770015">
    <property type="component" value="Unassembled WGS sequence"/>
</dbReference>
<dbReference type="EMBL" id="JAGSXJ010000045">
    <property type="protein sequence ID" value="KAH6662678.1"/>
    <property type="molecule type" value="Genomic_DNA"/>
</dbReference>
<accession>A0A9P8V0I7</accession>
<dbReference type="GO" id="GO:0097176">
    <property type="term" value="P:epoxide metabolic process"/>
    <property type="evidence" value="ECO:0007669"/>
    <property type="project" value="TreeGrafter"/>
</dbReference>
<evidence type="ECO:0000259" key="5">
    <source>
        <dbReference type="Pfam" id="PF06441"/>
    </source>
</evidence>
<dbReference type="InterPro" id="IPR010497">
    <property type="entry name" value="Epoxide_hydro_N"/>
</dbReference>
<keyword evidence="2" id="KW-0058">Aromatic hydrocarbons catabolism</keyword>
<dbReference type="AlphaFoldDB" id="A0A9P8V0I7"/>
<comment type="similarity">
    <text evidence="1">Belongs to the peptidase S33 family.</text>
</comment>
<feature type="domain" description="Epoxide hydrolase N-terminal" evidence="5">
    <location>
        <begin position="3"/>
        <end position="115"/>
    </location>
</feature>
<dbReference type="SUPFAM" id="SSF53474">
    <property type="entry name" value="alpha/beta-Hydrolases"/>
    <property type="match status" value="1"/>
</dbReference>
<dbReference type="OrthoDB" id="7130006at2759"/>
<protein>
    <submittedName>
        <fullName evidence="6">Epoxide hydrolase</fullName>
    </submittedName>
</protein>
<evidence type="ECO:0000313" key="6">
    <source>
        <dbReference type="EMBL" id="KAH6662678.1"/>
    </source>
</evidence>
<evidence type="ECO:0000256" key="4">
    <source>
        <dbReference type="PIRSR" id="PIRSR001112-1"/>
    </source>
</evidence>
<proteinExistence type="inferred from homology"/>
<dbReference type="InterPro" id="IPR016292">
    <property type="entry name" value="Epoxide_hydrolase"/>
</dbReference>
<reference evidence="6" key="1">
    <citation type="journal article" date="2021" name="Nat. Commun.">
        <title>Genetic determinants of endophytism in the Arabidopsis root mycobiome.</title>
        <authorList>
            <person name="Mesny F."/>
            <person name="Miyauchi S."/>
            <person name="Thiergart T."/>
            <person name="Pickel B."/>
            <person name="Atanasova L."/>
            <person name="Karlsson M."/>
            <person name="Huettel B."/>
            <person name="Barry K.W."/>
            <person name="Haridas S."/>
            <person name="Chen C."/>
            <person name="Bauer D."/>
            <person name="Andreopoulos W."/>
            <person name="Pangilinan J."/>
            <person name="LaButti K."/>
            <person name="Riley R."/>
            <person name="Lipzen A."/>
            <person name="Clum A."/>
            <person name="Drula E."/>
            <person name="Henrissat B."/>
            <person name="Kohler A."/>
            <person name="Grigoriev I.V."/>
            <person name="Martin F.M."/>
            <person name="Hacquard S."/>
        </authorList>
    </citation>
    <scope>NUCLEOTIDE SEQUENCE</scope>
    <source>
        <strain evidence="6">MPI-SDFR-AT-0117</strain>
    </source>
</reference>
<dbReference type="Gene3D" id="3.40.50.1820">
    <property type="entry name" value="alpha/beta hydrolase"/>
    <property type="match status" value="1"/>
</dbReference>
<dbReference type="Pfam" id="PF06441">
    <property type="entry name" value="EHN"/>
    <property type="match status" value="1"/>
</dbReference>
<dbReference type="PIRSF" id="PIRSF001112">
    <property type="entry name" value="Epoxide_hydrolase"/>
    <property type="match status" value="1"/>
</dbReference>
<comment type="caution">
    <text evidence="6">The sequence shown here is derived from an EMBL/GenBank/DDBJ whole genome shotgun (WGS) entry which is preliminary data.</text>
</comment>
<organism evidence="6 7">
    <name type="scientific">Plectosphaerella plurivora</name>
    <dbReference type="NCBI Taxonomy" id="936078"/>
    <lineage>
        <taxon>Eukaryota</taxon>
        <taxon>Fungi</taxon>
        <taxon>Dikarya</taxon>
        <taxon>Ascomycota</taxon>
        <taxon>Pezizomycotina</taxon>
        <taxon>Sordariomycetes</taxon>
        <taxon>Hypocreomycetidae</taxon>
        <taxon>Glomerellales</taxon>
        <taxon>Plectosphaerellaceae</taxon>
        <taxon>Plectosphaerella</taxon>
    </lineage>
</organism>
<dbReference type="PRINTS" id="PR00412">
    <property type="entry name" value="EPOXHYDRLASE"/>
</dbReference>
<dbReference type="PANTHER" id="PTHR21661">
    <property type="entry name" value="EPOXIDE HYDROLASE 1-RELATED"/>
    <property type="match status" value="1"/>
</dbReference>
<keyword evidence="3 6" id="KW-0378">Hydrolase</keyword>
<feature type="active site" description="Proton donor" evidence="4">
    <location>
        <position position="312"/>
    </location>
</feature>
<feature type="active site" description="Proton acceptor" evidence="4">
    <location>
        <position position="368"/>
    </location>
</feature>
<evidence type="ECO:0000313" key="7">
    <source>
        <dbReference type="Proteomes" id="UP000770015"/>
    </source>
</evidence>
<keyword evidence="7" id="KW-1185">Reference proteome</keyword>
<evidence type="ECO:0000256" key="3">
    <source>
        <dbReference type="ARBA" id="ARBA00022801"/>
    </source>
</evidence>
<sequence length="404" mass="45470">MAVEPFTINVPQSKLDVLHSKLDQATFPNDAPMTQDWAYGPPLADIKRLTAYWRDGFDWRAAEAKLNKDLPQFTTSVSVEGFGDLRIHLVHQRSKAPNAIPLLFCHGWPGSFLEVSKILPLLTATDANPSFHVVAPSMPNYAFSDSVGAPGFSIPQYAEAMHKTMLNLGYDRYVTQGGDWGFAVTRVMGNLYPEHCLASHWNYLYTPAPTLATNPLLYLRSFLPNTAEDEMRAERSAWFVNEGVGYNKLQSTRPATLGYLLADSPVGVLAWIYEKLHDWTDSYPWTDDEVLMWVSVYVLSRDGPDVASRIYYEATHSQQTAHLARFEYNSQVKLGWSLFPRDLKLWPASHGHMLGPIVLQKRHPDGGHFAAWERPEVLVGDLREMFGEGGGAEDVARKLSEKRT</sequence>
<dbReference type="GO" id="GO:0004301">
    <property type="term" value="F:epoxide hydrolase activity"/>
    <property type="evidence" value="ECO:0007669"/>
    <property type="project" value="TreeGrafter"/>
</dbReference>
<gene>
    <name evidence="6" type="ORF">F5X68DRAFT_218520</name>
</gene>
<dbReference type="InterPro" id="IPR000639">
    <property type="entry name" value="Epox_hydrolase-like"/>
</dbReference>
<feature type="active site" description="Nucleophile" evidence="4">
    <location>
        <position position="179"/>
    </location>
</feature>
<evidence type="ECO:0000256" key="2">
    <source>
        <dbReference type="ARBA" id="ARBA00022797"/>
    </source>
</evidence>
<evidence type="ECO:0000256" key="1">
    <source>
        <dbReference type="ARBA" id="ARBA00010088"/>
    </source>
</evidence>
<dbReference type="InterPro" id="IPR029058">
    <property type="entry name" value="AB_hydrolase_fold"/>
</dbReference>
<name>A0A9P8V0I7_9PEZI</name>